<dbReference type="RefSeq" id="WP_078002073.1">
    <property type="nucleotide sequence ID" value="NZ_MRUL01000003.1"/>
</dbReference>
<dbReference type="STRING" id="1926881.BTJ39_07690"/>
<accession>A0A1S8YQ74</accession>
<comment type="caution">
    <text evidence="1">The sequence shown here is derived from an EMBL/GenBank/DDBJ whole genome shotgun (WGS) entry which is preliminary data.</text>
</comment>
<proteinExistence type="predicted"/>
<gene>
    <name evidence="1" type="ORF">BTJ39_07690</name>
</gene>
<dbReference type="EMBL" id="MRUL01000003">
    <property type="protein sequence ID" value="OON40936.1"/>
    <property type="molecule type" value="Genomic_DNA"/>
</dbReference>
<dbReference type="PANTHER" id="PTHR37943:SF1">
    <property type="entry name" value="PROTEIN VES"/>
    <property type="match status" value="1"/>
</dbReference>
<organism evidence="1 2">
    <name type="scientific">Izhakiella australiensis</name>
    <dbReference type="NCBI Taxonomy" id="1926881"/>
    <lineage>
        <taxon>Bacteria</taxon>
        <taxon>Pseudomonadati</taxon>
        <taxon>Pseudomonadota</taxon>
        <taxon>Gammaproteobacteria</taxon>
        <taxon>Enterobacterales</taxon>
        <taxon>Erwiniaceae</taxon>
        <taxon>Izhakiella</taxon>
    </lineage>
</organism>
<evidence type="ECO:0000313" key="1">
    <source>
        <dbReference type="EMBL" id="OON40936.1"/>
    </source>
</evidence>
<dbReference type="SUPFAM" id="SSF51182">
    <property type="entry name" value="RmlC-like cupins"/>
    <property type="match status" value="1"/>
</dbReference>
<sequence length="180" mass="19638">MPHFSLNTLPVSRWRNGGGETREIVAWPPGAEDFSWRISIATISQDGDFSPFPGIDRIITLLSGDGVTLTSSGWQQQLQTAQPFAFAGEDQVYARLSGGASQDFNLMTRRASHRAAMTVVTGATRPAPEDAGVAFVLSGSWRAGEMTLQVNEGIWWHQHGDPLTPQTPDARLLYAAVSRR</sequence>
<reference evidence="1 2" key="1">
    <citation type="submission" date="2016-12" db="EMBL/GenBank/DDBJ databases">
        <title>Izhakiella australiana sp. nov. of genus Izhakiella isolated from Australian desert.</title>
        <authorList>
            <person name="Ji M."/>
        </authorList>
    </citation>
    <scope>NUCLEOTIDE SEQUENCE [LARGE SCALE GENOMIC DNA]</scope>
    <source>
        <strain evidence="1 2">D4N98</strain>
    </source>
</reference>
<keyword evidence="2" id="KW-1185">Reference proteome</keyword>
<dbReference type="InterPro" id="IPR014710">
    <property type="entry name" value="RmlC-like_jellyroll"/>
</dbReference>
<dbReference type="OrthoDB" id="9800082at2"/>
<dbReference type="CDD" id="cd20293">
    <property type="entry name" value="cupin_HutD_N"/>
    <property type="match status" value="1"/>
</dbReference>
<dbReference type="PANTHER" id="PTHR37943">
    <property type="entry name" value="PROTEIN VES"/>
    <property type="match status" value="1"/>
</dbReference>
<dbReference type="Pfam" id="PF05962">
    <property type="entry name" value="HutD"/>
    <property type="match status" value="1"/>
</dbReference>
<dbReference type="InterPro" id="IPR010282">
    <property type="entry name" value="Uncharacterised_HutD/Ves"/>
</dbReference>
<dbReference type="Gene3D" id="2.60.120.10">
    <property type="entry name" value="Jelly Rolls"/>
    <property type="match status" value="1"/>
</dbReference>
<evidence type="ECO:0000313" key="2">
    <source>
        <dbReference type="Proteomes" id="UP000190667"/>
    </source>
</evidence>
<dbReference type="InterPro" id="IPR011051">
    <property type="entry name" value="RmlC_Cupin_sf"/>
</dbReference>
<protein>
    <submittedName>
        <fullName evidence="1">HutD-family protein</fullName>
    </submittedName>
</protein>
<dbReference type="AlphaFoldDB" id="A0A1S8YQ74"/>
<name>A0A1S8YQ74_9GAMM</name>
<dbReference type="Proteomes" id="UP000190667">
    <property type="component" value="Unassembled WGS sequence"/>
</dbReference>